<keyword evidence="1" id="KW-1133">Transmembrane helix</keyword>
<name>A0ABP9V4D6_9BACT</name>
<gene>
    <name evidence="2" type="ORF">Rhal01_03732</name>
</gene>
<evidence type="ECO:0008006" key="4">
    <source>
        <dbReference type="Google" id="ProtNLM"/>
    </source>
</evidence>
<organism evidence="2 3">
    <name type="scientific">Rubritalea halochordaticola</name>
    <dbReference type="NCBI Taxonomy" id="714537"/>
    <lineage>
        <taxon>Bacteria</taxon>
        <taxon>Pseudomonadati</taxon>
        <taxon>Verrucomicrobiota</taxon>
        <taxon>Verrucomicrobiia</taxon>
        <taxon>Verrucomicrobiales</taxon>
        <taxon>Rubritaleaceae</taxon>
        <taxon>Rubritalea</taxon>
    </lineage>
</organism>
<comment type="caution">
    <text evidence="2">The sequence shown here is derived from an EMBL/GenBank/DDBJ whole genome shotgun (WGS) entry which is preliminary data.</text>
</comment>
<protein>
    <recommendedName>
        <fullName evidence="4">2TM domain-containing protein</fullName>
    </recommendedName>
</protein>
<keyword evidence="1" id="KW-0812">Transmembrane</keyword>
<accession>A0ABP9V4D6</accession>
<keyword evidence="1" id="KW-0472">Membrane</keyword>
<feature type="transmembrane region" description="Helical" evidence="1">
    <location>
        <begin position="39"/>
        <end position="56"/>
    </location>
</feature>
<dbReference type="RefSeq" id="WP_346190031.1">
    <property type="nucleotide sequence ID" value="NZ_BAABRL010000016.1"/>
</dbReference>
<feature type="transmembrane region" description="Helical" evidence="1">
    <location>
        <begin position="68"/>
        <end position="85"/>
    </location>
</feature>
<evidence type="ECO:0000313" key="3">
    <source>
        <dbReference type="Proteomes" id="UP001424741"/>
    </source>
</evidence>
<dbReference type="EMBL" id="BAABRL010000016">
    <property type="protein sequence ID" value="GAA5497536.1"/>
    <property type="molecule type" value="Genomic_DNA"/>
</dbReference>
<dbReference type="Proteomes" id="UP001424741">
    <property type="component" value="Unassembled WGS sequence"/>
</dbReference>
<proteinExistence type="predicted"/>
<sequence length="116" mass="13770">MNDTEQTKNLNEFRELQGLWRDPKMLDARIEENQKTLKVIRFYVLLILALMLGFMVWRLVNGRDGNDYYFGALMLLMIFIQWSSLRSEKRTLSLMKLMQHEVGVKKTVVPKTEESQ</sequence>
<keyword evidence="3" id="KW-1185">Reference proteome</keyword>
<reference evidence="2 3" key="1">
    <citation type="submission" date="2024-02" db="EMBL/GenBank/DDBJ databases">
        <title>Rubritalea halochordaticola NBRC 107102.</title>
        <authorList>
            <person name="Ichikawa N."/>
            <person name="Katano-Makiyama Y."/>
            <person name="Hidaka K."/>
        </authorList>
    </citation>
    <scope>NUCLEOTIDE SEQUENCE [LARGE SCALE GENOMIC DNA]</scope>
    <source>
        <strain evidence="2 3">NBRC 107102</strain>
    </source>
</reference>
<evidence type="ECO:0000256" key="1">
    <source>
        <dbReference type="SAM" id="Phobius"/>
    </source>
</evidence>
<evidence type="ECO:0000313" key="2">
    <source>
        <dbReference type="EMBL" id="GAA5497536.1"/>
    </source>
</evidence>